<evidence type="ECO:0000256" key="14">
    <source>
        <dbReference type="SAM" id="Phobius"/>
    </source>
</evidence>
<dbReference type="InterPro" id="IPR004358">
    <property type="entry name" value="Sig_transdc_His_kin-like_C"/>
</dbReference>
<evidence type="ECO:0000256" key="3">
    <source>
        <dbReference type="ARBA" id="ARBA00012438"/>
    </source>
</evidence>
<organism evidence="16 17">
    <name type="scientific">Bacillus mesophilum</name>
    <dbReference type="NCBI Taxonomy" id="1071718"/>
    <lineage>
        <taxon>Bacteria</taxon>
        <taxon>Bacillati</taxon>
        <taxon>Bacillota</taxon>
        <taxon>Bacilli</taxon>
        <taxon>Bacillales</taxon>
        <taxon>Bacillaceae</taxon>
        <taxon>Bacillus</taxon>
    </lineage>
</organism>
<dbReference type="OrthoDB" id="9792686at2"/>
<dbReference type="Pfam" id="PF02518">
    <property type="entry name" value="HATPase_c"/>
    <property type="match status" value="1"/>
</dbReference>
<evidence type="ECO:0000256" key="12">
    <source>
        <dbReference type="ARBA" id="ARBA00023012"/>
    </source>
</evidence>
<dbReference type="Gene3D" id="3.30.450.20">
    <property type="entry name" value="PAS domain"/>
    <property type="match status" value="2"/>
</dbReference>
<dbReference type="SUPFAM" id="SSF55890">
    <property type="entry name" value="Sporulation response regulatory protein Spo0B"/>
    <property type="match status" value="1"/>
</dbReference>
<evidence type="ECO:0000256" key="11">
    <source>
        <dbReference type="ARBA" id="ARBA00022989"/>
    </source>
</evidence>
<dbReference type="Pfam" id="PF14689">
    <property type="entry name" value="SPOB_a"/>
    <property type="match status" value="1"/>
</dbReference>
<dbReference type="PRINTS" id="PR00344">
    <property type="entry name" value="BCTRLSENSOR"/>
</dbReference>
<dbReference type="InterPro" id="IPR016120">
    <property type="entry name" value="Sig_transdc_His_kin_SpoOB"/>
</dbReference>
<dbReference type="PROSITE" id="PS50109">
    <property type="entry name" value="HIS_KIN"/>
    <property type="match status" value="1"/>
</dbReference>
<evidence type="ECO:0000256" key="9">
    <source>
        <dbReference type="ARBA" id="ARBA00022777"/>
    </source>
</evidence>
<keyword evidence="11 14" id="KW-1133">Transmembrane helix</keyword>
<comment type="caution">
    <text evidence="16">The sequence shown here is derived from an EMBL/GenBank/DDBJ whole genome shotgun (WGS) entry which is preliminary data.</text>
</comment>
<gene>
    <name evidence="16" type="ORF">F7732_04290</name>
</gene>
<dbReference type="SMART" id="SM00387">
    <property type="entry name" value="HATPase_c"/>
    <property type="match status" value="1"/>
</dbReference>
<keyword evidence="10" id="KW-0067">ATP-binding</keyword>
<dbReference type="InterPro" id="IPR005467">
    <property type="entry name" value="His_kinase_dom"/>
</dbReference>
<evidence type="ECO:0000256" key="10">
    <source>
        <dbReference type="ARBA" id="ARBA00022840"/>
    </source>
</evidence>
<comment type="catalytic activity">
    <reaction evidence="1">
        <text>ATP + protein L-histidine = ADP + protein N-phospho-L-histidine.</text>
        <dbReference type="EC" id="2.7.13.3"/>
    </reaction>
</comment>
<keyword evidence="6" id="KW-0808">Transferase</keyword>
<evidence type="ECO:0000256" key="6">
    <source>
        <dbReference type="ARBA" id="ARBA00022679"/>
    </source>
</evidence>
<keyword evidence="5" id="KW-0597">Phosphoprotein</keyword>
<keyword evidence="17" id="KW-1185">Reference proteome</keyword>
<dbReference type="InterPro" id="IPR033463">
    <property type="entry name" value="sCache_3"/>
</dbReference>
<dbReference type="InterPro" id="IPR036890">
    <property type="entry name" value="HATPase_C_sf"/>
</dbReference>
<feature type="domain" description="Histidine kinase" evidence="15">
    <location>
        <begin position="438"/>
        <end position="536"/>
    </location>
</feature>
<name>A0A7V7RQN9_9BACI</name>
<feature type="transmembrane region" description="Helical" evidence="14">
    <location>
        <begin position="179"/>
        <end position="198"/>
    </location>
</feature>
<evidence type="ECO:0000256" key="13">
    <source>
        <dbReference type="ARBA" id="ARBA00023136"/>
    </source>
</evidence>
<evidence type="ECO:0000256" key="8">
    <source>
        <dbReference type="ARBA" id="ARBA00022741"/>
    </source>
</evidence>
<dbReference type="SUPFAM" id="SSF55874">
    <property type="entry name" value="ATPase domain of HSP90 chaperone/DNA topoisomerase II/histidine kinase"/>
    <property type="match status" value="1"/>
</dbReference>
<keyword evidence="9" id="KW-0418">Kinase</keyword>
<dbReference type="RefSeq" id="WP_151572394.1">
    <property type="nucleotide sequence ID" value="NZ_WBOT01000001.1"/>
</dbReference>
<keyword evidence="12" id="KW-0902">Two-component regulatory system</keyword>
<keyword evidence="13 14" id="KW-0472">Membrane</keyword>
<dbReference type="InterPro" id="IPR039506">
    <property type="entry name" value="SPOB_a"/>
</dbReference>
<evidence type="ECO:0000259" key="15">
    <source>
        <dbReference type="PROSITE" id="PS50109"/>
    </source>
</evidence>
<evidence type="ECO:0000256" key="7">
    <source>
        <dbReference type="ARBA" id="ARBA00022692"/>
    </source>
</evidence>
<dbReference type="Proteomes" id="UP000441354">
    <property type="component" value="Unassembled WGS sequence"/>
</dbReference>
<evidence type="ECO:0000256" key="1">
    <source>
        <dbReference type="ARBA" id="ARBA00000085"/>
    </source>
</evidence>
<dbReference type="Gene3D" id="1.10.287.130">
    <property type="match status" value="1"/>
</dbReference>
<dbReference type="Pfam" id="PF17203">
    <property type="entry name" value="sCache_3_2"/>
    <property type="match status" value="1"/>
</dbReference>
<dbReference type="PANTHER" id="PTHR43547">
    <property type="entry name" value="TWO-COMPONENT HISTIDINE KINASE"/>
    <property type="match status" value="1"/>
</dbReference>
<dbReference type="Gene3D" id="3.30.565.10">
    <property type="entry name" value="Histidine kinase-like ATPase, C-terminal domain"/>
    <property type="match status" value="1"/>
</dbReference>
<proteinExistence type="predicted"/>
<dbReference type="InterPro" id="IPR003594">
    <property type="entry name" value="HATPase_dom"/>
</dbReference>
<protein>
    <recommendedName>
        <fullName evidence="3">histidine kinase</fullName>
        <ecNumber evidence="3">2.7.13.3</ecNumber>
    </recommendedName>
</protein>
<dbReference type="EC" id="2.7.13.3" evidence="3"/>
<dbReference type="PANTHER" id="PTHR43547:SF10">
    <property type="entry name" value="SENSOR HISTIDINE KINASE DCUS"/>
    <property type="match status" value="1"/>
</dbReference>
<accession>A0A7V7RQN9</accession>
<evidence type="ECO:0000313" key="16">
    <source>
        <dbReference type="EMBL" id="KAB2335791.1"/>
    </source>
</evidence>
<sequence length="542" mass="60961">MKDNKWISKLSLKKLTILLVLISVLASLVSSALFLHYYITDREREVLTEEIRNITRVVAKDTRVINGLTEPSSDSDIQRYASQIVEDTDLSFVVVLDNDLIRYSHPDEDYIGKQFSNTEDASKALNGKEHFSRNVGILGEGTRFFTPILNEDGEQIGVVCAGIIQENVNQELWDAQKRLYFGLSIGLCVGLIGAIYLAQQLKNILLGLEPREIVANIMERDIIIDSVNEGIIAVTPEGKVLLSNKNFIKLMKLAEFSGDSIGGGELDPDIFEVFFKKVFESGQPVLNQVIVVNQFEFIVNISQVYIKDSVYGAVATLRDQSEMQQLIRELSGTEQYIDSLRAQNHKFMNQLHTILGLIELRKYEDVTRFIQILDADYHREIGFVTEKIKCAAIAGFLLGKVSELKEQGVHLQIDPDCLFADMKMGEMLHDLLLSIGVLIDNAKEAVIDSKNKQVNFFLRYNEDENVIIIEVQDTGVGISEELMDLIFERGFSTKGGSRGYGLDAVRSIVKQYNGIVDLQSIVDVGTVFRLEVPYDRKGRGQE</sequence>
<keyword evidence="8" id="KW-0547">Nucleotide-binding</keyword>
<dbReference type="GO" id="GO:0005886">
    <property type="term" value="C:plasma membrane"/>
    <property type="evidence" value="ECO:0007669"/>
    <property type="project" value="UniProtKB-SubCell"/>
</dbReference>
<comment type="subcellular location">
    <subcellularLocation>
        <location evidence="2">Cell membrane</location>
        <topology evidence="2">Multi-pass membrane protein</topology>
    </subcellularLocation>
</comment>
<evidence type="ECO:0000313" key="17">
    <source>
        <dbReference type="Proteomes" id="UP000441354"/>
    </source>
</evidence>
<dbReference type="SUPFAM" id="SSF103190">
    <property type="entry name" value="Sensory domain-like"/>
    <property type="match status" value="1"/>
</dbReference>
<dbReference type="AlphaFoldDB" id="A0A7V7RQN9"/>
<dbReference type="EMBL" id="WBOT01000001">
    <property type="protein sequence ID" value="KAB2335791.1"/>
    <property type="molecule type" value="Genomic_DNA"/>
</dbReference>
<reference evidence="16 17" key="1">
    <citation type="journal article" date="2014" name="Arch. Microbiol.">
        <title>Bacillus mesophilum sp. nov., strain IITR-54T, a novel 4-chlorobiphenyl dechlorinating bacterium.</title>
        <authorList>
            <person name="Manickam N."/>
            <person name="Singh N.K."/>
            <person name="Bajaj A."/>
            <person name="Kumar R.M."/>
            <person name="Kaur G."/>
            <person name="Kaur N."/>
            <person name="Bala M."/>
            <person name="Kumar A."/>
            <person name="Mayilraj S."/>
        </authorList>
    </citation>
    <scope>NUCLEOTIDE SEQUENCE [LARGE SCALE GENOMIC DNA]</scope>
    <source>
        <strain evidence="16 17">IITR-54</strain>
    </source>
</reference>
<dbReference type="GO" id="GO:0005524">
    <property type="term" value="F:ATP binding"/>
    <property type="evidence" value="ECO:0007669"/>
    <property type="project" value="UniProtKB-KW"/>
</dbReference>
<evidence type="ECO:0000256" key="4">
    <source>
        <dbReference type="ARBA" id="ARBA00022475"/>
    </source>
</evidence>
<keyword evidence="4" id="KW-1003">Cell membrane</keyword>
<evidence type="ECO:0000256" key="2">
    <source>
        <dbReference type="ARBA" id="ARBA00004651"/>
    </source>
</evidence>
<evidence type="ECO:0000256" key="5">
    <source>
        <dbReference type="ARBA" id="ARBA00022553"/>
    </source>
</evidence>
<keyword evidence="7 14" id="KW-0812">Transmembrane</keyword>
<dbReference type="InterPro" id="IPR029151">
    <property type="entry name" value="Sensor-like_sf"/>
</dbReference>
<dbReference type="GO" id="GO:0000155">
    <property type="term" value="F:phosphorelay sensor kinase activity"/>
    <property type="evidence" value="ECO:0007669"/>
    <property type="project" value="InterPro"/>
</dbReference>